<feature type="non-terminal residue" evidence="2">
    <location>
        <position position="1"/>
    </location>
</feature>
<dbReference type="AlphaFoldDB" id="E8Z6V3"/>
<evidence type="ECO:0000256" key="1">
    <source>
        <dbReference type="SAM" id="MobiDB-lite"/>
    </source>
</evidence>
<dbReference type="EMBL" id="FJ600162">
    <property type="protein sequence ID" value="ACU45183.1"/>
    <property type="molecule type" value="mRNA"/>
</dbReference>
<proteinExistence type="evidence at transcript level"/>
<protein>
    <submittedName>
        <fullName evidence="2">Uncharacterized protein</fullName>
    </submittedName>
</protein>
<reference evidence="2" key="2">
    <citation type="book" date="2010" name="PROCEEDINGS OF 13TH INTERNATIONAL CONFERENCE ON HARMFUL ALGAE" publisher="International Society For The Study of Harmful Algae" city="Hong Kong, China">
        <title>Dinoflagellate meta-transcriptomics enabled by spliced leader.</title>
        <editorList>
            <person name="Unknown A."/>
        </editorList>
        <authorList>
            <person name="Lin S."/>
            <person name="Zhang H."/>
        </authorList>
    </citation>
    <scope>NUCLEOTIDE SEQUENCE</scope>
    <source>
        <strain evidence="2">CCMP696</strain>
    </source>
</reference>
<evidence type="ECO:0000313" key="2">
    <source>
        <dbReference type="EMBL" id="ACU45183.1"/>
    </source>
</evidence>
<reference evidence="2" key="1">
    <citation type="submission" date="2008-12" db="EMBL/GenBank/DDBJ databases">
        <authorList>
            <person name="Zhang H."/>
            <person name="Lin S."/>
        </authorList>
    </citation>
    <scope>NUCLEOTIDE SEQUENCE</scope>
    <source>
        <strain evidence="2">CCMP696</strain>
    </source>
</reference>
<accession>E8Z6V3</accession>
<name>E8Z6V3_PROMN</name>
<feature type="region of interest" description="Disordered" evidence="1">
    <location>
        <begin position="16"/>
        <end position="55"/>
    </location>
</feature>
<organism evidence="2">
    <name type="scientific">Prorocentrum minimum</name>
    <name type="common">Dinoflagellate</name>
    <name type="synonym">Exuviaella minima</name>
    <dbReference type="NCBI Taxonomy" id="39449"/>
    <lineage>
        <taxon>Eukaryota</taxon>
        <taxon>Sar</taxon>
        <taxon>Alveolata</taxon>
        <taxon>Dinophyceae</taxon>
        <taxon>Prorocentrales</taxon>
        <taxon>Prorocentraceae</taxon>
        <taxon>Prorocentrum</taxon>
    </lineage>
</organism>
<sequence>ATLFFDVPAVTRALSRAHTLSPRQQSQPPALGPRVGPPIRSCSPDAMSGGGRASSPPVKPALLALATSLSPTSCAQECGRGNFIG</sequence>